<proteinExistence type="predicted"/>
<dbReference type="InterPro" id="IPR001242">
    <property type="entry name" value="Condensation_dom"/>
</dbReference>
<dbReference type="Gene3D" id="3.30.559.30">
    <property type="entry name" value="Nonribosomal peptide synthetase, condensation domain"/>
    <property type="match status" value="1"/>
</dbReference>
<dbReference type="Proteomes" id="UP000199375">
    <property type="component" value="Unassembled WGS sequence"/>
</dbReference>
<evidence type="ECO:0000259" key="1">
    <source>
        <dbReference type="Pfam" id="PF00668"/>
    </source>
</evidence>
<dbReference type="GO" id="GO:0043041">
    <property type="term" value="P:amino acid activation for nonribosomal peptide biosynthetic process"/>
    <property type="evidence" value="ECO:0007669"/>
    <property type="project" value="TreeGrafter"/>
</dbReference>
<name>A0A1C4TVR0_9ACTN</name>
<dbReference type="Gene3D" id="3.30.559.10">
    <property type="entry name" value="Chloramphenicol acetyltransferase-like domain"/>
    <property type="match status" value="1"/>
</dbReference>
<feature type="domain" description="Condensation" evidence="1">
    <location>
        <begin position="63"/>
        <end position="344"/>
    </location>
</feature>
<dbReference type="InterPro" id="IPR023213">
    <property type="entry name" value="CAT-like_dom_sf"/>
</dbReference>
<dbReference type="GO" id="GO:0008610">
    <property type="term" value="P:lipid biosynthetic process"/>
    <property type="evidence" value="ECO:0007669"/>
    <property type="project" value="UniProtKB-ARBA"/>
</dbReference>
<dbReference type="PANTHER" id="PTHR45527:SF1">
    <property type="entry name" value="FATTY ACID SYNTHASE"/>
    <property type="match status" value="1"/>
</dbReference>
<dbReference type="GO" id="GO:0044550">
    <property type="term" value="P:secondary metabolite biosynthetic process"/>
    <property type="evidence" value="ECO:0007669"/>
    <property type="project" value="TreeGrafter"/>
</dbReference>
<dbReference type="RefSeq" id="WP_091274112.1">
    <property type="nucleotide sequence ID" value="NZ_FMCW01000001.1"/>
</dbReference>
<dbReference type="GO" id="GO:0003824">
    <property type="term" value="F:catalytic activity"/>
    <property type="evidence" value="ECO:0007669"/>
    <property type="project" value="InterPro"/>
</dbReference>
<dbReference type="Pfam" id="PF00668">
    <property type="entry name" value="Condensation"/>
    <property type="match status" value="1"/>
</dbReference>
<gene>
    <name evidence="2" type="ORF">GA0070558_10127</name>
</gene>
<reference evidence="2 3" key="1">
    <citation type="submission" date="2016-06" db="EMBL/GenBank/DDBJ databases">
        <authorList>
            <person name="Kjaerup R.B."/>
            <person name="Dalgaard T.S."/>
            <person name="Juul-Madsen H.R."/>
        </authorList>
    </citation>
    <scope>NUCLEOTIDE SEQUENCE [LARGE SCALE GENOMIC DNA]</scope>
    <source>
        <strain evidence="2 3">DSM 45626</strain>
    </source>
</reference>
<dbReference type="GO" id="GO:0031177">
    <property type="term" value="F:phosphopantetheine binding"/>
    <property type="evidence" value="ECO:0007669"/>
    <property type="project" value="TreeGrafter"/>
</dbReference>
<dbReference type="AlphaFoldDB" id="A0A1C4TVR0"/>
<sequence>MTAAETPTLHRTVRVPFAGHRAGRWPMPHGQSNVFDWMPHEGTGAVFVVHADLPAGRTVDDVLDAAGALVSRHEGLRTVYEVGPGVERAQVVSRSGHVEVTLLELGPRARDRTWITDPPRPFDHAADFPVRMAVTTDAGVPVRAVFEFSHTVADLVGANIVLDEFVGLVASPADRTAGGHADQHRADPPVWQPADQAEYERTPEARRRMARTLDYWRRQLHTLPPCLVSTPARRQGPPEHRLATLRSTPVAAALAEIAKRARVTPASVLVTTTATLLCWWTDTDRAMLEALYSNRALPRMQDFVGSIAQSALVPFAPAPSFHETLRQTHLNIFNAYQYAYFDATAVEELVQSIGSQRGCQRHRDLVINDMSTSRGGVFDGRAGVPVRGTEVESGLETQTTGPVQLVILRTRPTVVVGLTHDVRHVTTDEAAELLWSMERILLTAAEGDIDYGRFGDLVGLDRVERGDTWVEIDSAWIDLALSERVLREATGDPTARVVLRDGPVGARSLVGYAAPADPRTGPRDVHRAIMATLGGRHGATAPDSYVLCAHPPRHPEDPAAWQAQPFRAAGTGR</sequence>
<protein>
    <submittedName>
        <fullName evidence="2">Condensation domain-containing protein</fullName>
    </submittedName>
</protein>
<dbReference type="GO" id="GO:0005737">
    <property type="term" value="C:cytoplasm"/>
    <property type="evidence" value="ECO:0007669"/>
    <property type="project" value="TreeGrafter"/>
</dbReference>
<dbReference type="PANTHER" id="PTHR45527">
    <property type="entry name" value="NONRIBOSOMAL PEPTIDE SYNTHETASE"/>
    <property type="match status" value="1"/>
</dbReference>
<evidence type="ECO:0000313" key="3">
    <source>
        <dbReference type="Proteomes" id="UP000199375"/>
    </source>
</evidence>
<accession>A0A1C4TVR0</accession>
<dbReference type="EMBL" id="FMCW01000001">
    <property type="protein sequence ID" value="SCE63523.1"/>
    <property type="molecule type" value="Genomic_DNA"/>
</dbReference>
<dbReference type="SUPFAM" id="SSF52777">
    <property type="entry name" value="CoA-dependent acyltransferases"/>
    <property type="match status" value="2"/>
</dbReference>
<evidence type="ECO:0000313" key="2">
    <source>
        <dbReference type="EMBL" id="SCE63523.1"/>
    </source>
</evidence>
<organism evidence="2 3">
    <name type="scientific">Micromonospora haikouensis</name>
    <dbReference type="NCBI Taxonomy" id="686309"/>
    <lineage>
        <taxon>Bacteria</taxon>
        <taxon>Bacillati</taxon>
        <taxon>Actinomycetota</taxon>
        <taxon>Actinomycetes</taxon>
        <taxon>Micromonosporales</taxon>
        <taxon>Micromonosporaceae</taxon>
        <taxon>Micromonospora</taxon>
    </lineage>
</organism>